<evidence type="ECO:0000256" key="3">
    <source>
        <dbReference type="ARBA" id="ARBA00023015"/>
    </source>
</evidence>
<dbReference type="Pfam" id="PF00172">
    <property type="entry name" value="Zn_clus"/>
    <property type="match status" value="1"/>
</dbReference>
<gene>
    <name evidence="8" type="ORF">COCVIDRAFT_28255</name>
</gene>
<evidence type="ECO:0000259" key="7">
    <source>
        <dbReference type="PROSITE" id="PS50048"/>
    </source>
</evidence>
<dbReference type="Proteomes" id="UP000054337">
    <property type="component" value="Unassembled WGS sequence"/>
</dbReference>
<dbReference type="EMBL" id="KI968756">
    <property type="protein sequence ID" value="EUN25101.1"/>
    <property type="molecule type" value="Genomic_DNA"/>
</dbReference>
<evidence type="ECO:0000256" key="1">
    <source>
        <dbReference type="ARBA" id="ARBA00022723"/>
    </source>
</evidence>
<keyword evidence="3" id="KW-0805">Transcription regulation</keyword>
<accession>W7EAC0</accession>
<dbReference type="PANTHER" id="PTHR31944:SF129">
    <property type="entry name" value="ASPYRIDONES CLUSTER REGULATOR APDR-RELATED"/>
    <property type="match status" value="1"/>
</dbReference>
<dbReference type="HOGENOM" id="CLU_007091_4_0_1"/>
<dbReference type="PANTHER" id="PTHR31944">
    <property type="entry name" value="HEME-RESPONSIVE ZINC FINGER TRANSCRIPTION FACTOR HAP1"/>
    <property type="match status" value="1"/>
</dbReference>
<dbReference type="AlphaFoldDB" id="W7EAC0"/>
<dbReference type="GO" id="GO:0000978">
    <property type="term" value="F:RNA polymerase II cis-regulatory region sequence-specific DNA binding"/>
    <property type="evidence" value="ECO:0007669"/>
    <property type="project" value="TreeGrafter"/>
</dbReference>
<sequence length="798" mass="87946">MDPGPAHKRRRPAVACTECRRRKISCDLASPCGQCSKSRSALKCIYNNDRNGNTNQGADWTNPKPSEPTKTLEAHLEQPTTLAPMAHSGHYISIHGSTMFGESMLNLDTISLDAVTSSHTESNENIFDAIFDFSNRGLDPKHITIPPLLTGTKFPSLSLTDSPMEMPMQPLFPPSTSSSSSILAEQLSNLEPDTTQPYNLHIQPEGVRSLLRGLADRTRDSHYQLPPGSESVQSLMGTLAKLERTAIEATESKMTFTAWPHKNLAFQANPVWDMLPPKTQCDTLLDAYFKSFESALRILHVPSFMQRYEQFWDRARSQRNDADDTFVCTLFVAIAIGSCVSLGPHVLNDSGCALQEQAAGWIAYSRDFLSRKIVTGTHENFEIAQLMCLLTLARHTQAQSGDSAGSRFMFSDDNPARVGIRMRLFHEPVTKGAHGSTKDAEMHRRLWATMLELSLQSCLAEGLPAPIAPDGYDCEPPSNILDEDIEGGVNQQGFTPTTILGLLAKTQRLRLRILHLANMPRTPKTSHEAYRIGAELNEACNANMQVLNAMKPPQPIEFQRRLLDMCTRSFVLALHTSFSEPDFTEPASYYSRRMRMEISMLLLCPQASQERPDNSSVPNMAVSAPYAPEITGHSMSAFYGTCTNQAATGRPANTTTPPLAMSDAYMSLLIHSNSHGHFVRMHRQMLASLCLDLISELEKNEFPILNQPSLHQIRGVLRVAMQVFESRMRSSSGANSAREFVVFAAAAAHIDALLLGGGATGDPGQVGNVQALDVDETTARAVLSALNVFTEVLQRTKV</sequence>
<evidence type="ECO:0000256" key="6">
    <source>
        <dbReference type="ARBA" id="ARBA00023242"/>
    </source>
</evidence>
<evidence type="ECO:0000313" key="9">
    <source>
        <dbReference type="Proteomes" id="UP000054337"/>
    </source>
</evidence>
<dbReference type="GO" id="GO:0008270">
    <property type="term" value="F:zinc ion binding"/>
    <property type="evidence" value="ECO:0007669"/>
    <property type="project" value="InterPro"/>
</dbReference>
<keyword evidence="4" id="KW-0238">DNA-binding</keyword>
<name>W7EAC0_BIPV3</name>
<dbReference type="SUPFAM" id="SSF57701">
    <property type="entry name" value="Zn2/Cys6 DNA-binding domain"/>
    <property type="match status" value="1"/>
</dbReference>
<organism evidence="8 9">
    <name type="scientific">Bipolaris victoriae (strain FI3)</name>
    <name type="common">Victoria blight of oats agent</name>
    <name type="synonym">Cochliobolus victoriae</name>
    <dbReference type="NCBI Taxonomy" id="930091"/>
    <lineage>
        <taxon>Eukaryota</taxon>
        <taxon>Fungi</taxon>
        <taxon>Dikarya</taxon>
        <taxon>Ascomycota</taxon>
        <taxon>Pezizomycotina</taxon>
        <taxon>Dothideomycetes</taxon>
        <taxon>Pleosporomycetidae</taxon>
        <taxon>Pleosporales</taxon>
        <taxon>Pleosporineae</taxon>
        <taxon>Pleosporaceae</taxon>
        <taxon>Bipolaris</taxon>
    </lineage>
</organism>
<evidence type="ECO:0000256" key="2">
    <source>
        <dbReference type="ARBA" id="ARBA00022833"/>
    </source>
</evidence>
<keyword evidence="5" id="KW-0804">Transcription</keyword>
<dbReference type="CDD" id="cd00067">
    <property type="entry name" value="GAL4"/>
    <property type="match status" value="1"/>
</dbReference>
<dbReference type="InterPro" id="IPR036864">
    <property type="entry name" value="Zn2-C6_fun-type_DNA-bd_sf"/>
</dbReference>
<keyword evidence="2" id="KW-0862">Zinc</keyword>
<evidence type="ECO:0000256" key="4">
    <source>
        <dbReference type="ARBA" id="ARBA00023125"/>
    </source>
</evidence>
<evidence type="ECO:0000313" key="8">
    <source>
        <dbReference type="EMBL" id="EUN25101.1"/>
    </source>
</evidence>
<dbReference type="GO" id="GO:0001228">
    <property type="term" value="F:DNA-binding transcription activator activity, RNA polymerase II-specific"/>
    <property type="evidence" value="ECO:0007669"/>
    <property type="project" value="TreeGrafter"/>
</dbReference>
<dbReference type="PROSITE" id="PS00463">
    <property type="entry name" value="ZN2_CY6_FUNGAL_1"/>
    <property type="match status" value="1"/>
</dbReference>
<dbReference type="InterPro" id="IPR051430">
    <property type="entry name" value="Fungal_TF_Env_Response"/>
</dbReference>
<keyword evidence="9" id="KW-1185">Reference proteome</keyword>
<dbReference type="InterPro" id="IPR001138">
    <property type="entry name" value="Zn2Cys6_DnaBD"/>
</dbReference>
<dbReference type="GeneID" id="26254090"/>
<protein>
    <recommendedName>
        <fullName evidence="7">Zn(2)-C6 fungal-type domain-containing protein</fullName>
    </recommendedName>
</protein>
<feature type="domain" description="Zn(2)-C6 fungal-type" evidence="7">
    <location>
        <begin position="15"/>
        <end position="46"/>
    </location>
</feature>
<dbReference type="PROSITE" id="PS50048">
    <property type="entry name" value="ZN2_CY6_FUNGAL_2"/>
    <property type="match status" value="1"/>
</dbReference>
<dbReference type="SMART" id="SM00066">
    <property type="entry name" value="GAL4"/>
    <property type="match status" value="1"/>
</dbReference>
<evidence type="ECO:0000256" key="5">
    <source>
        <dbReference type="ARBA" id="ARBA00023163"/>
    </source>
</evidence>
<proteinExistence type="predicted"/>
<keyword evidence="6" id="KW-0539">Nucleus</keyword>
<dbReference type="Gene3D" id="4.10.240.10">
    <property type="entry name" value="Zn(2)-C6 fungal-type DNA-binding domain"/>
    <property type="match status" value="1"/>
</dbReference>
<keyword evidence="1" id="KW-0479">Metal-binding</keyword>
<dbReference type="GO" id="GO:0005634">
    <property type="term" value="C:nucleus"/>
    <property type="evidence" value="ECO:0007669"/>
    <property type="project" value="TreeGrafter"/>
</dbReference>
<dbReference type="CDD" id="cd12148">
    <property type="entry name" value="fungal_TF_MHR"/>
    <property type="match status" value="1"/>
</dbReference>
<reference evidence="8 9" key="1">
    <citation type="journal article" date="2013" name="PLoS Genet.">
        <title>Comparative genome structure, secondary metabolite, and effector coding capacity across Cochliobolus pathogens.</title>
        <authorList>
            <person name="Condon B.J."/>
            <person name="Leng Y."/>
            <person name="Wu D."/>
            <person name="Bushley K.E."/>
            <person name="Ohm R.A."/>
            <person name="Otillar R."/>
            <person name="Martin J."/>
            <person name="Schackwitz W."/>
            <person name="Grimwood J."/>
            <person name="MohdZainudin N."/>
            <person name="Xue C."/>
            <person name="Wang R."/>
            <person name="Manning V.A."/>
            <person name="Dhillon B."/>
            <person name="Tu Z.J."/>
            <person name="Steffenson B.J."/>
            <person name="Salamov A."/>
            <person name="Sun H."/>
            <person name="Lowry S."/>
            <person name="LaButti K."/>
            <person name="Han J."/>
            <person name="Copeland A."/>
            <person name="Lindquist E."/>
            <person name="Barry K."/>
            <person name="Schmutz J."/>
            <person name="Baker S.E."/>
            <person name="Ciuffetti L.M."/>
            <person name="Grigoriev I.V."/>
            <person name="Zhong S."/>
            <person name="Turgeon B.G."/>
        </authorList>
    </citation>
    <scope>NUCLEOTIDE SEQUENCE [LARGE SCALE GENOMIC DNA]</scope>
    <source>
        <strain evidence="8 9">FI3</strain>
    </source>
</reference>
<dbReference type="RefSeq" id="XP_014554681.1">
    <property type="nucleotide sequence ID" value="XM_014699195.1"/>
</dbReference>